<feature type="active site" description="Acyl-ester intermediate" evidence="13">
    <location>
        <position position="66"/>
    </location>
</feature>
<dbReference type="PRINTS" id="PR00725">
    <property type="entry name" value="DADACBPTASE1"/>
</dbReference>
<evidence type="ECO:0000256" key="14">
    <source>
        <dbReference type="PIRSR" id="PIRSR618044-2"/>
    </source>
</evidence>
<dbReference type="EC" id="3.4.16.4" evidence="4"/>
<evidence type="ECO:0000256" key="13">
    <source>
        <dbReference type="PIRSR" id="PIRSR618044-1"/>
    </source>
</evidence>
<evidence type="ECO:0000256" key="5">
    <source>
        <dbReference type="ARBA" id="ARBA00022645"/>
    </source>
</evidence>
<organism evidence="18 19">
    <name type="scientific">Desulfitobacterium metallireducens DSM 15288</name>
    <dbReference type="NCBI Taxonomy" id="871968"/>
    <lineage>
        <taxon>Bacteria</taxon>
        <taxon>Bacillati</taxon>
        <taxon>Bacillota</taxon>
        <taxon>Clostridia</taxon>
        <taxon>Eubacteriales</taxon>
        <taxon>Desulfitobacteriaceae</taxon>
        <taxon>Desulfitobacterium</taxon>
    </lineage>
</organism>
<dbReference type="Proteomes" id="UP000010847">
    <property type="component" value="Chromosome"/>
</dbReference>
<name>W0EDQ6_9FIRM</name>
<evidence type="ECO:0000256" key="1">
    <source>
        <dbReference type="ARBA" id="ARBA00003217"/>
    </source>
</evidence>
<accession>W0EDQ6</accession>
<evidence type="ECO:0000256" key="16">
    <source>
        <dbReference type="SAM" id="SignalP"/>
    </source>
</evidence>
<evidence type="ECO:0000256" key="4">
    <source>
        <dbReference type="ARBA" id="ARBA00012448"/>
    </source>
</evidence>
<keyword evidence="8" id="KW-0378">Hydrolase</keyword>
<proteinExistence type="inferred from homology"/>
<comment type="similarity">
    <text evidence="3 15">Belongs to the peptidase S11 family.</text>
</comment>
<dbReference type="PANTHER" id="PTHR21581">
    <property type="entry name" value="D-ALANYL-D-ALANINE CARBOXYPEPTIDASE"/>
    <property type="match status" value="1"/>
</dbReference>
<keyword evidence="11" id="KW-0961">Cell wall biogenesis/degradation</keyword>
<gene>
    <name evidence="18" type="ORF">DESME_10035</name>
</gene>
<evidence type="ECO:0000256" key="9">
    <source>
        <dbReference type="ARBA" id="ARBA00022960"/>
    </source>
</evidence>
<feature type="chain" id="PRO_5004787691" description="serine-type D-Ala-D-Ala carboxypeptidase" evidence="16">
    <location>
        <begin position="24"/>
        <end position="386"/>
    </location>
</feature>
<reference evidence="18 19" key="1">
    <citation type="submission" date="2013-12" db="EMBL/GenBank/DDBJ databases">
        <authorList>
            <consortium name="DOE Joint Genome Institute"/>
            <person name="Smidt H."/>
            <person name="Huntemann M."/>
            <person name="Han J."/>
            <person name="Chen A."/>
            <person name="Kyrpides N."/>
            <person name="Mavromatis K."/>
            <person name="Markowitz V."/>
            <person name="Palaniappan K."/>
            <person name="Ivanova N."/>
            <person name="Schaumberg A."/>
            <person name="Pati A."/>
            <person name="Liolios K."/>
            <person name="Nordberg H.P."/>
            <person name="Cantor M.N."/>
            <person name="Hua S.X."/>
            <person name="Woyke T."/>
        </authorList>
    </citation>
    <scope>NUCLEOTIDE SEQUENCE [LARGE SCALE GENOMIC DNA]</scope>
    <source>
        <strain evidence="19">DSM 15288</strain>
    </source>
</reference>
<evidence type="ECO:0000256" key="10">
    <source>
        <dbReference type="ARBA" id="ARBA00022984"/>
    </source>
</evidence>
<dbReference type="InterPro" id="IPR015956">
    <property type="entry name" value="Peniciliin-bd_prot_C_sf"/>
</dbReference>
<feature type="domain" description="Peptidase S11 D-Ala-D-Ala carboxypeptidase A C-terminal" evidence="17">
    <location>
        <begin position="279"/>
        <end position="369"/>
    </location>
</feature>
<dbReference type="InterPro" id="IPR012907">
    <property type="entry name" value="Peptidase_S11_C"/>
</dbReference>
<dbReference type="InterPro" id="IPR001967">
    <property type="entry name" value="Peptidase_S11_N"/>
</dbReference>
<feature type="active site" description="Proton acceptor" evidence="13">
    <location>
        <position position="69"/>
    </location>
</feature>
<evidence type="ECO:0000313" key="19">
    <source>
        <dbReference type="Proteomes" id="UP000010847"/>
    </source>
</evidence>
<dbReference type="Pfam" id="PF00768">
    <property type="entry name" value="Peptidase_S11"/>
    <property type="match status" value="1"/>
</dbReference>
<dbReference type="GO" id="GO:0006508">
    <property type="term" value="P:proteolysis"/>
    <property type="evidence" value="ECO:0007669"/>
    <property type="project" value="UniProtKB-KW"/>
</dbReference>
<evidence type="ECO:0000256" key="7">
    <source>
        <dbReference type="ARBA" id="ARBA00022729"/>
    </source>
</evidence>
<dbReference type="PANTHER" id="PTHR21581:SF6">
    <property type="entry name" value="TRAFFICKING PROTEIN PARTICLE COMPLEX SUBUNIT 12"/>
    <property type="match status" value="1"/>
</dbReference>
<sequence length="386" mass="41820">MRKGLTLILALALVLGNLGVVQAAPATAPAQGAELQTEAASAILMDAESGQILYQKEANKELAPASVTKLMTMLVAADAVESGRVKLTDKVTASENACSLGGSQIYLEPGESFSLEEMLISIAVGSANDACVAVAEHISGSHEAFVNEMNKKAQDLGCKNTHFANAYGLPAEGHYTSAYDLALMGRAALKYPLVKKLTAIKEYDIRDGKFKLWNTNKLLWWYQGADGFKTGWTNEAKYCLASTVERDGLRLIAVVMGVPQVRGHFAESMKIYNYGFAKYAHKEFAPASQKQGVVQVRKGAESEVVAVTEQALGVTVEKGKDKNIWVETKLNPDIEAPVQQGQKLGEVLLYRENELLNQVNLVAEKPIAKAGLYQQMTRTLQGVFGF</sequence>
<evidence type="ECO:0000259" key="17">
    <source>
        <dbReference type="SMART" id="SM00936"/>
    </source>
</evidence>
<dbReference type="KEGG" id="dmt:DESME_10035"/>
<keyword evidence="9" id="KW-0133">Cell shape</keyword>
<dbReference type="HOGENOM" id="CLU_027070_8_0_9"/>
<keyword evidence="5 18" id="KW-0121">Carboxypeptidase</keyword>
<dbReference type="InterPro" id="IPR037167">
    <property type="entry name" value="Peptidase_S11_C_sf"/>
</dbReference>
<dbReference type="MEROPS" id="S11.005"/>
<dbReference type="AlphaFoldDB" id="W0EDQ6"/>
<dbReference type="UniPathway" id="UPA00219"/>
<evidence type="ECO:0000256" key="2">
    <source>
        <dbReference type="ARBA" id="ARBA00004752"/>
    </source>
</evidence>
<keyword evidence="10" id="KW-0573">Peptidoglycan synthesis</keyword>
<dbReference type="EMBL" id="CP007032">
    <property type="protein sequence ID" value="AHF07329.1"/>
    <property type="molecule type" value="Genomic_DNA"/>
</dbReference>
<comment type="function">
    <text evidence="1">Removes C-terminal D-alanyl residues from sugar-peptide cell wall precursors.</text>
</comment>
<feature type="binding site" evidence="14">
    <location>
        <position position="229"/>
    </location>
    <ligand>
        <name>substrate</name>
    </ligand>
</feature>
<dbReference type="Gene3D" id="3.40.710.10">
    <property type="entry name" value="DD-peptidase/beta-lactamase superfamily"/>
    <property type="match status" value="1"/>
</dbReference>
<dbReference type="SUPFAM" id="SSF56601">
    <property type="entry name" value="beta-lactamase/transpeptidase-like"/>
    <property type="match status" value="1"/>
</dbReference>
<evidence type="ECO:0000256" key="11">
    <source>
        <dbReference type="ARBA" id="ARBA00023316"/>
    </source>
</evidence>
<evidence type="ECO:0000313" key="18">
    <source>
        <dbReference type="EMBL" id="AHF07329.1"/>
    </source>
</evidence>
<dbReference type="OrthoDB" id="9791132at2"/>
<dbReference type="Gene3D" id="2.60.410.10">
    <property type="entry name" value="D-Ala-D-Ala carboxypeptidase, C-terminal domain"/>
    <property type="match status" value="1"/>
</dbReference>
<dbReference type="Pfam" id="PF07943">
    <property type="entry name" value="PBP5_C"/>
    <property type="match status" value="1"/>
</dbReference>
<dbReference type="GO" id="GO:0008360">
    <property type="term" value="P:regulation of cell shape"/>
    <property type="evidence" value="ECO:0007669"/>
    <property type="project" value="UniProtKB-KW"/>
</dbReference>
<dbReference type="InterPro" id="IPR018044">
    <property type="entry name" value="Peptidase_S11"/>
</dbReference>
<feature type="active site" evidence="13">
    <location>
        <position position="126"/>
    </location>
</feature>
<comment type="catalytic activity">
    <reaction evidence="12">
        <text>Preferential cleavage: (Ac)2-L-Lys-D-Ala-|-D-Ala. Also transpeptidation of peptidyl-alanyl moieties that are N-acyl substituents of D-alanine.</text>
        <dbReference type="EC" id="3.4.16.4"/>
    </reaction>
</comment>
<dbReference type="InterPro" id="IPR012338">
    <property type="entry name" value="Beta-lactam/transpept-like"/>
</dbReference>
<dbReference type="SMART" id="SM00936">
    <property type="entry name" value="PBP5_C"/>
    <property type="match status" value="1"/>
</dbReference>
<dbReference type="GO" id="GO:0009252">
    <property type="term" value="P:peptidoglycan biosynthetic process"/>
    <property type="evidence" value="ECO:0007669"/>
    <property type="project" value="UniProtKB-UniPathway"/>
</dbReference>
<keyword evidence="7 16" id="KW-0732">Signal</keyword>
<keyword evidence="6" id="KW-0645">Protease</keyword>
<protein>
    <recommendedName>
        <fullName evidence="4">serine-type D-Ala-D-Ala carboxypeptidase</fullName>
        <ecNumber evidence="4">3.4.16.4</ecNumber>
    </recommendedName>
</protein>
<feature type="signal peptide" evidence="16">
    <location>
        <begin position="1"/>
        <end position="23"/>
    </location>
</feature>
<dbReference type="GO" id="GO:0071555">
    <property type="term" value="P:cell wall organization"/>
    <property type="evidence" value="ECO:0007669"/>
    <property type="project" value="UniProtKB-KW"/>
</dbReference>
<dbReference type="RefSeq" id="WP_006716144.1">
    <property type="nucleotide sequence ID" value="NZ_CP007032.1"/>
</dbReference>
<evidence type="ECO:0000256" key="12">
    <source>
        <dbReference type="ARBA" id="ARBA00034000"/>
    </source>
</evidence>
<comment type="pathway">
    <text evidence="2">Cell wall biogenesis; peptidoglycan biosynthesis.</text>
</comment>
<evidence type="ECO:0000256" key="15">
    <source>
        <dbReference type="RuleBase" id="RU004016"/>
    </source>
</evidence>
<evidence type="ECO:0000256" key="3">
    <source>
        <dbReference type="ARBA" id="ARBA00007164"/>
    </source>
</evidence>
<dbReference type="STRING" id="871968.DESME_10035"/>
<evidence type="ECO:0000256" key="6">
    <source>
        <dbReference type="ARBA" id="ARBA00022670"/>
    </source>
</evidence>
<dbReference type="eggNOG" id="COG1686">
    <property type="taxonomic scope" value="Bacteria"/>
</dbReference>
<dbReference type="SUPFAM" id="SSF69189">
    <property type="entry name" value="Penicillin-binding protein associated domain"/>
    <property type="match status" value="1"/>
</dbReference>
<dbReference type="GO" id="GO:0009002">
    <property type="term" value="F:serine-type D-Ala-D-Ala carboxypeptidase activity"/>
    <property type="evidence" value="ECO:0007669"/>
    <property type="project" value="UniProtKB-EC"/>
</dbReference>
<keyword evidence="19" id="KW-1185">Reference proteome</keyword>
<evidence type="ECO:0000256" key="8">
    <source>
        <dbReference type="ARBA" id="ARBA00022801"/>
    </source>
</evidence>